<dbReference type="STRING" id="578462.A0A0L0S1F9"/>
<accession>A0A0L0S1F9</accession>
<dbReference type="GO" id="GO:1990423">
    <property type="term" value="C:RZZ complex"/>
    <property type="evidence" value="ECO:0007669"/>
    <property type="project" value="TreeGrafter"/>
</dbReference>
<evidence type="ECO:0000313" key="3">
    <source>
        <dbReference type="Proteomes" id="UP000054350"/>
    </source>
</evidence>
<feature type="region of interest" description="Disordered" evidence="1">
    <location>
        <begin position="220"/>
        <end position="245"/>
    </location>
</feature>
<name>A0A0L0S1F9_ALLM3</name>
<dbReference type="PANTHER" id="PTHR12205:SF0">
    <property type="entry name" value="CENTROMERE_KINETOCHORE PROTEIN ZW10 HOMOLOG"/>
    <property type="match status" value="1"/>
</dbReference>
<feature type="compositionally biased region" description="Low complexity" evidence="1">
    <location>
        <begin position="227"/>
        <end position="240"/>
    </location>
</feature>
<reference evidence="3" key="2">
    <citation type="submission" date="2009-11" db="EMBL/GenBank/DDBJ databases">
        <title>The Genome Sequence of Allomyces macrogynus strain ATCC 38327.</title>
        <authorList>
            <consortium name="The Broad Institute Genome Sequencing Platform"/>
            <person name="Russ C."/>
            <person name="Cuomo C."/>
            <person name="Shea T."/>
            <person name="Young S.K."/>
            <person name="Zeng Q."/>
            <person name="Koehrsen M."/>
            <person name="Haas B."/>
            <person name="Borodovsky M."/>
            <person name="Guigo R."/>
            <person name="Alvarado L."/>
            <person name="Berlin A."/>
            <person name="Borenstein D."/>
            <person name="Chen Z."/>
            <person name="Engels R."/>
            <person name="Freedman E."/>
            <person name="Gellesch M."/>
            <person name="Goldberg J."/>
            <person name="Griggs A."/>
            <person name="Gujja S."/>
            <person name="Heiman D."/>
            <person name="Hepburn T."/>
            <person name="Howarth C."/>
            <person name="Jen D."/>
            <person name="Larson L."/>
            <person name="Lewis B."/>
            <person name="Mehta T."/>
            <person name="Park D."/>
            <person name="Pearson M."/>
            <person name="Roberts A."/>
            <person name="Saif S."/>
            <person name="Shenoy N."/>
            <person name="Sisk P."/>
            <person name="Stolte C."/>
            <person name="Sykes S."/>
            <person name="Walk T."/>
            <person name="White J."/>
            <person name="Yandava C."/>
            <person name="Burger G."/>
            <person name="Gray M.W."/>
            <person name="Holland P.W.H."/>
            <person name="King N."/>
            <person name="Lang F.B.F."/>
            <person name="Roger A.J."/>
            <person name="Ruiz-Trillo I."/>
            <person name="Lander E."/>
            <person name="Nusbaum C."/>
        </authorList>
    </citation>
    <scope>NUCLEOTIDE SEQUENCE [LARGE SCALE GENOMIC DNA]</scope>
    <source>
        <strain evidence="3">ATCC 38327</strain>
    </source>
</reference>
<dbReference type="VEuPathDB" id="FungiDB:AMAG_02034"/>
<organism evidence="2 3">
    <name type="scientific">Allomyces macrogynus (strain ATCC 38327)</name>
    <name type="common">Allomyces javanicus var. macrogynus</name>
    <dbReference type="NCBI Taxonomy" id="578462"/>
    <lineage>
        <taxon>Eukaryota</taxon>
        <taxon>Fungi</taxon>
        <taxon>Fungi incertae sedis</taxon>
        <taxon>Blastocladiomycota</taxon>
        <taxon>Blastocladiomycetes</taxon>
        <taxon>Blastocladiales</taxon>
        <taxon>Blastocladiaceae</taxon>
        <taxon>Allomyces</taxon>
    </lineage>
</organism>
<gene>
    <name evidence="2" type="ORF">AMAG_02034</name>
</gene>
<evidence type="ECO:0000313" key="2">
    <source>
        <dbReference type="EMBL" id="KNE56199.1"/>
    </source>
</evidence>
<dbReference type="Gene3D" id="1.10.357.150">
    <property type="match status" value="1"/>
</dbReference>
<dbReference type="GO" id="GO:0005737">
    <property type="term" value="C:cytoplasm"/>
    <property type="evidence" value="ECO:0007669"/>
    <property type="project" value="GOC"/>
</dbReference>
<dbReference type="AlphaFoldDB" id="A0A0L0S1F9"/>
<dbReference type="EMBL" id="GG745330">
    <property type="protein sequence ID" value="KNE56199.1"/>
    <property type="molecule type" value="Genomic_DNA"/>
</dbReference>
<dbReference type="InterPro" id="IPR046362">
    <property type="entry name" value="Zw10/DSL1_C_sf"/>
</dbReference>
<dbReference type="PANTHER" id="PTHR12205">
    <property type="entry name" value="CENTROMERE/KINETOCHORE PROTEIN ZW10"/>
    <property type="match status" value="1"/>
</dbReference>
<reference evidence="2 3" key="1">
    <citation type="submission" date="2009-11" db="EMBL/GenBank/DDBJ databases">
        <title>Annotation of Allomyces macrogynus ATCC 38327.</title>
        <authorList>
            <consortium name="The Broad Institute Genome Sequencing Platform"/>
            <person name="Russ C."/>
            <person name="Cuomo C."/>
            <person name="Burger G."/>
            <person name="Gray M.W."/>
            <person name="Holland P.W.H."/>
            <person name="King N."/>
            <person name="Lang F.B.F."/>
            <person name="Roger A.J."/>
            <person name="Ruiz-Trillo I."/>
            <person name="Young S.K."/>
            <person name="Zeng Q."/>
            <person name="Gargeya S."/>
            <person name="Fitzgerald M."/>
            <person name="Haas B."/>
            <person name="Abouelleil A."/>
            <person name="Alvarado L."/>
            <person name="Arachchi H.M."/>
            <person name="Berlin A."/>
            <person name="Chapman S.B."/>
            <person name="Gearin G."/>
            <person name="Goldberg J."/>
            <person name="Griggs A."/>
            <person name="Gujja S."/>
            <person name="Hansen M."/>
            <person name="Heiman D."/>
            <person name="Howarth C."/>
            <person name="Larimer J."/>
            <person name="Lui A."/>
            <person name="MacDonald P.J.P."/>
            <person name="McCowen C."/>
            <person name="Montmayeur A."/>
            <person name="Murphy C."/>
            <person name="Neiman D."/>
            <person name="Pearson M."/>
            <person name="Priest M."/>
            <person name="Roberts A."/>
            <person name="Saif S."/>
            <person name="Shea T."/>
            <person name="Sisk P."/>
            <person name="Stolte C."/>
            <person name="Sykes S."/>
            <person name="Wortman J."/>
            <person name="Nusbaum C."/>
            <person name="Birren B."/>
        </authorList>
    </citation>
    <scope>NUCLEOTIDE SEQUENCE [LARGE SCALE GENOMIC DNA]</scope>
    <source>
        <strain evidence="2 3">ATCC 38327</strain>
    </source>
</reference>
<keyword evidence="3" id="KW-1185">Reference proteome</keyword>
<dbReference type="Proteomes" id="UP000054350">
    <property type="component" value="Unassembled WGS sequence"/>
</dbReference>
<evidence type="ECO:0000256" key="1">
    <source>
        <dbReference type="SAM" id="MobiDB-lite"/>
    </source>
</evidence>
<dbReference type="GO" id="GO:0007094">
    <property type="term" value="P:mitotic spindle assembly checkpoint signaling"/>
    <property type="evidence" value="ECO:0007669"/>
    <property type="project" value="TreeGrafter"/>
</dbReference>
<dbReference type="OrthoDB" id="534815at2759"/>
<protein>
    <submittedName>
        <fullName evidence="2">Uncharacterized protein</fullName>
    </submittedName>
</protein>
<proteinExistence type="predicted"/>
<sequence length="525" mass="57108">MAPAQVPVIEVLNALEIAQELEPAVNHFVGIVFDQVVAPLLRCDGIVDLKTMVEAETATLTPELDPQAPVVPTGDPAILSRPFEHVAAVARFIQAQLFDVFETDGHGQSSSVAKFRGAFRAAWSARAVPLLITAVLDQIPEDRAALDAYLEVVGDEVAGLENTLADCRLASTDDFGIRLADVMSLILPSFTRKRRAGLLRSVQTVLASREQNVVRAQSNPGIAFGPESKNSGAAAANAGSKSGGKEGVEGGDLGIQFPDCLVTVQTQTLLDMLHEIIQRASPSPQPVSQSGSVAIHELRRNVMELDRDPLAIIEAFDSVRDLIRLWHAKTSAQWTIQYEEIHHRLGRLPRLDEALDAQHVESTRRLLRGIMQHFRDLEVAWKSCLPNDVYLRIIGYLLDSCYTALTSRVLAMPTINKSTGNSLRFLLVECSKVNALFHVATASPSKSTPASRSSGTAAPLPAFGAVSAVGGPSALVARHCPKHKRLTELVSFLSLLSRDQATQAMSKFREFSGDELMQLIEHRQF</sequence>
<dbReference type="GO" id="GO:0006888">
    <property type="term" value="P:endoplasmic reticulum to Golgi vesicle-mediated transport"/>
    <property type="evidence" value="ECO:0007669"/>
    <property type="project" value="TreeGrafter"/>
</dbReference>